<dbReference type="InterPro" id="IPR036526">
    <property type="entry name" value="C-N_Hydrolase_sf"/>
</dbReference>
<dbReference type="EMBL" id="BMLT01000002">
    <property type="protein sequence ID" value="GGO77893.1"/>
    <property type="molecule type" value="Genomic_DNA"/>
</dbReference>
<keyword evidence="3" id="KW-1185">Reference proteome</keyword>
<dbReference type="Pfam" id="PF00795">
    <property type="entry name" value="CN_hydrolase"/>
    <property type="match status" value="1"/>
</dbReference>
<dbReference type="InterPro" id="IPR003010">
    <property type="entry name" value="C-N_Hydrolase"/>
</dbReference>
<comment type="caution">
    <text evidence="2">The sequence shown here is derived from an EMBL/GenBank/DDBJ whole genome shotgun (WGS) entry which is preliminary data.</text>
</comment>
<dbReference type="RefSeq" id="WP_229721786.1">
    <property type="nucleotide sequence ID" value="NZ_BMLT01000002.1"/>
</dbReference>
<evidence type="ECO:0000259" key="1">
    <source>
        <dbReference type="PROSITE" id="PS50263"/>
    </source>
</evidence>
<protein>
    <submittedName>
        <fullName evidence="2">Amidohydrolase</fullName>
    </submittedName>
</protein>
<dbReference type="CDD" id="cd07574">
    <property type="entry name" value="nitrilase_Rim1_like"/>
    <property type="match status" value="1"/>
</dbReference>
<name>A0A917Z8U3_9GAMM</name>
<dbReference type="Gene3D" id="3.60.110.10">
    <property type="entry name" value="Carbon-nitrogen hydrolase"/>
    <property type="match status" value="1"/>
</dbReference>
<evidence type="ECO:0000313" key="2">
    <source>
        <dbReference type="EMBL" id="GGO77893.1"/>
    </source>
</evidence>
<dbReference type="PROSITE" id="PS50263">
    <property type="entry name" value="CN_HYDROLASE"/>
    <property type="match status" value="1"/>
</dbReference>
<feature type="domain" description="CN hydrolase" evidence="1">
    <location>
        <begin position="17"/>
        <end position="269"/>
    </location>
</feature>
<dbReference type="PANTHER" id="PTHR23088:SF50">
    <property type="entry name" value="HYDROLASE YHCX"/>
    <property type="match status" value="1"/>
</dbReference>
<evidence type="ECO:0000313" key="3">
    <source>
        <dbReference type="Proteomes" id="UP000599578"/>
    </source>
</evidence>
<dbReference type="PANTHER" id="PTHR23088">
    <property type="entry name" value="NITRILASE-RELATED"/>
    <property type="match status" value="1"/>
</dbReference>
<dbReference type="SUPFAM" id="SSF56317">
    <property type="entry name" value="Carbon-nitrogen hydrolase"/>
    <property type="match status" value="1"/>
</dbReference>
<gene>
    <name evidence="2" type="ORF">GCM10011348_08490</name>
</gene>
<dbReference type="Proteomes" id="UP000599578">
    <property type="component" value="Unassembled WGS sequence"/>
</dbReference>
<accession>A0A917Z8U3</accession>
<sequence>MNARDSGSLQQTNPHLVKLAACQYAIELLESWDAYEAHLSGLVAEAVARDAELLLLPEYAGMALTGQLEPSIRSDLQGSITAMQALIPRWLELCENLARRHGIWFCPGSLPVLDDDGIYRNRCWLFGPDGVVGHQDKLIMTRFEREQWYIGAGQGLRVFEAPFARIGILICYDNEFPMLGRQLVDAGVDLILAPSCTDTQAGYHRVRIGCQARALEGQVAVLQSPTAGVADWSPAVDINTGRAALYLPPDYGLPDDGVLAQSASAEVTESRWLIQELDFAALHGVRLRGQVLTRRDWPEQFDHGVLEIVGRSAAEV</sequence>
<organism evidence="2 3">
    <name type="scientific">Marinobacterium nitratireducens</name>
    <dbReference type="NCBI Taxonomy" id="518897"/>
    <lineage>
        <taxon>Bacteria</taxon>
        <taxon>Pseudomonadati</taxon>
        <taxon>Pseudomonadota</taxon>
        <taxon>Gammaproteobacteria</taxon>
        <taxon>Oceanospirillales</taxon>
        <taxon>Oceanospirillaceae</taxon>
        <taxon>Marinobacterium</taxon>
    </lineage>
</organism>
<proteinExistence type="predicted"/>
<dbReference type="AlphaFoldDB" id="A0A917Z8U3"/>
<reference evidence="2 3" key="1">
    <citation type="journal article" date="2014" name="Int. J. Syst. Evol. Microbiol.">
        <title>Complete genome sequence of Corynebacterium casei LMG S-19264T (=DSM 44701T), isolated from a smear-ripened cheese.</title>
        <authorList>
            <consortium name="US DOE Joint Genome Institute (JGI-PGF)"/>
            <person name="Walter F."/>
            <person name="Albersmeier A."/>
            <person name="Kalinowski J."/>
            <person name="Ruckert C."/>
        </authorList>
    </citation>
    <scope>NUCLEOTIDE SEQUENCE [LARGE SCALE GENOMIC DNA]</scope>
    <source>
        <strain evidence="2 3">CGMCC 1.7286</strain>
    </source>
</reference>